<reference evidence="1 2" key="1">
    <citation type="journal article" date="2024" name="G3 (Bethesda)">
        <title>Genome assembly of Hibiscus sabdariffa L. provides insights into metabolisms of medicinal natural products.</title>
        <authorList>
            <person name="Kim T."/>
        </authorList>
    </citation>
    <scope>NUCLEOTIDE SEQUENCE [LARGE SCALE GENOMIC DNA]</scope>
    <source>
        <strain evidence="1">TK-2024</strain>
        <tissue evidence="1">Old leaves</tissue>
    </source>
</reference>
<gene>
    <name evidence="1" type="ORF">V6N12_066691</name>
</gene>
<sequence length="70" mass="8056">MRILALNMRRLVILEGPSQWGTSACPVLVSRYRCEVFFCRRKLIEQTRFLPFYHAGCSNVPEPSLLSPIS</sequence>
<evidence type="ECO:0000313" key="2">
    <source>
        <dbReference type="Proteomes" id="UP001472677"/>
    </source>
</evidence>
<comment type="caution">
    <text evidence="1">The sequence shown here is derived from an EMBL/GenBank/DDBJ whole genome shotgun (WGS) entry which is preliminary data.</text>
</comment>
<keyword evidence="2" id="KW-1185">Reference proteome</keyword>
<dbReference type="EMBL" id="JBBPBM010000129">
    <property type="protein sequence ID" value="KAK8505163.1"/>
    <property type="molecule type" value="Genomic_DNA"/>
</dbReference>
<protein>
    <recommendedName>
        <fullName evidence="3">Secreted protein</fullName>
    </recommendedName>
</protein>
<evidence type="ECO:0008006" key="3">
    <source>
        <dbReference type="Google" id="ProtNLM"/>
    </source>
</evidence>
<evidence type="ECO:0000313" key="1">
    <source>
        <dbReference type="EMBL" id="KAK8505163.1"/>
    </source>
</evidence>
<dbReference type="Proteomes" id="UP001472677">
    <property type="component" value="Unassembled WGS sequence"/>
</dbReference>
<accession>A0ABR2BDF5</accession>
<organism evidence="1 2">
    <name type="scientific">Hibiscus sabdariffa</name>
    <name type="common">roselle</name>
    <dbReference type="NCBI Taxonomy" id="183260"/>
    <lineage>
        <taxon>Eukaryota</taxon>
        <taxon>Viridiplantae</taxon>
        <taxon>Streptophyta</taxon>
        <taxon>Embryophyta</taxon>
        <taxon>Tracheophyta</taxon>
        <taxon>Spermatophyta</taxon>
        <taxon>Magnoliopsida</taxon>
        <taxon>eudicotyledons</taxon>
        <taxon>Gunneridae</taxon>
        <taxon>Pentapetalae</taxon>
        <taxon>rosids</taxon>
        <taxon>malvids</taxon>
        <taxon>Malvales</taxon>
        <taxon>Malvaceae</taxon>
        <taxon>Malvoideae</taxon>
        <taxon>Hibiscus</taxon>
    </lineage>
</organism>
<proteinExistence type="predicted"/>
<name>A0ABR2BDF5_9ROSI</name>